<dbReference type="SMART" id="SM00186">
    <property type="entry name" value="FBG"/>
    <property type="match status" value="1"/>
</dbReference>
<evidence type="ECO:0000313" key="3">
    <source>
        <dbReference type="EMBL" id="CAG2194302.1"/>
    </source>
</evidence>
<dbReference type="OrthoDB" id="6152968at2759"/>
<evidence type="ECO:0000256" key="1">
    <source>
        <dbReference type="ARBA" id="ARBA00023157"/>
    </source>
</evidence>
<dbReference type="Gene3D" id="3.90.215.10">
    <property type="entry name" value="Gamma Fibrinogen, chain A, domain 1"/>
    <property type="match status" value="1"/>
</dbReference>
<dbReference type="Gene3D" id="4.10.530.10">
    <property type="entry name" value="Gamma-fibrinogen Carboxyl Terminal Fragment, domain 2"/>
    <property type="match status" value="1"/>
</dbReference>
<dbReference type="PROSITE" id="PS00514">
    <property type="entry name" value="FIBRINOGEN_C_1"/>
    <property type="match status" value="1"/>
</dbReference>
<proteinExistence type="predicted"/>
<dbReference type="InterPro" id="IPR020837">
    <property type="entry name" value="Fibrinogen_CS"/>
</dbReference>
<dbReference type="EMBL" id="CAJPWZ010000476">
    <property type="protein sequence ID" value="CAG2194302.1"/>
    <property type="molecule type" value="Genomic_DNA"/>
</dbReference>
<dbReference type="SUPFAM" id="SSF56496">
    <property type="entry name" value="Fibrinogen C-terminal domain-like"/>
    <property type="match status" value="1"/>
</dbReference>
<dbReference type="InterPro" id="IPR036056">
    <property type="entry name" value="Fibrinogen-like_C"/>
</dbReference>
<dbReference type="PANTHER" id="PTHR19143">
    <property type="entry name" value="FIBRINOGEN/TENASCIN/ANGIOPOEITIN"/>
    <property type="match status" value="1"/>
</dbReference>
<keyword evidence="1" id="KW-1015">Disulfide bond</keyword>
<gene>
    <name evidence="3" type="ORF">MEDL_9366</name>
</gene>
<sequence length="221" mass="25344">MPHKSMALCQASNLNIISIVSCDVIKLTFVAVSNNFLLGEADFQKKQSFKQTRTESGLTIQHQSKPQKNHLETVCVLIAKVKITTKNIEDKLQNITTARECSDTPRRVGVYNISPDDSHTFKVKCEAGGWTVIQKRFNGSTDFYRNWLDYENGFGDLNEEFWLGDSMTFHNNMHFSTYDRDNDRSSLNCAAHNTLKGAWWYNNCWRSSLNGKYSKPLQQVE</sequence>
<dbReference type="PROSITE" id="PS51406">
    <property type="entry name" value="FIBRINOGEN_C_2"/>
    <property type="match status" value="2"/>
</dbReference>
<dbReference type="Pfam" id="PF00147">
    <property type="entry name" value="Fibrinogen_C"/>
    <property type="match status" value="1"/>
</dbReference>
<dbReference type="PROSITE" id="PS51257">
    <property type="entry name" value="PROKAR_LIPOPROTEIN"/>
    <property type="match status" value="1"/>
</dbReference>
<dbReference type="Proteomes" id="UP000683360">
    <property type="component" value="Unassembled WGS sequence"/>
</dbReference>
<dbReference type="InterPro" id="IPR050373">
    <property type="entry name" value="Fibrinogen_C-term_domain"/>
</dbReference>
<organism evidence="3 4">
    <name type="scientific">Mytilus edulis</name>
    <name type="common">Blue mussel</name>
    <dbReference type="NCBI Taxonomy" id="6550"/>
    <lineage>
        <taxon>Eukaryota</taxon>
        <taxon>Metazoa</taxon>
        <taxon>Spiralia</taxon>
        <taxon>Lophotrochozoa</taxon>
        <taxon>Mollusca</taxon>
        <taxon>Bivalvia</taxon>
        <taxon>Autobranchia</taxon>
        <taxon>Pteriomorphia</taxon>
        <taxon>Mytilida</taxon>
        <taxon>Mytiloidea</taxon>
        <taxon>Mytilidae</taxon>
        <taxon>Mytilinae</taxon>
        <taxon>Mytilus</taxon>
    </lineage>
</organism>
<name>A0A8S3QGV8_MYTED</name>
<dbReference type="GO" id="GO:0005615">
    <property type="term" value="C:extracellular space"/>
    <property type="evidence" value="ECO:0007669"/>
    <property type="project" value="TreeGrafter"/>
</dbReference>
<dbReference type="InterPro" id="IPR002181">
    <property type="entry name" value="Fibrinogen_a/b/g_C_dom"/>
</dbReference>
<protein>
    <recommendedName>
        <fullName evidence="2">Fibrinogen C-terminal domain-containing protein</fullName>
    </recommendedName>
</protein>
<comment type="caution">
    <text evidence="3">The sequence shown here is derived from an EMBL/GenBank/DDBJ whole genome shotgun (WGS) entry which is preliminary data.</text>
</comment>
<feature type="domain" description="Fibrinogen C-terminal" evidence="2">
    <location>
        <begin position="92"/>
        <end position="164"/>
    </location>
</feature>
<reference evidence="3" key="1">
    <citation type="submission" date="2021-03" db="EMBL/GenBank/DDBJ databases">
        <authorList>
            <person name="Bekaert M."/>
        </authorList>
    </citation>
    <scope>NUCLEOTIDE SEQUENCE</scope>
</reference>
<evidence type="ECO:0000259" key="2">
    <source>
        <dbReference type="PROSITE" id="PS51406"/>
    </source>
</evidence>
<dbReference type="AlphaFoldDB" id="A0A8S3QGV8"/>
<feature type="domain" description="Fibrinogen C-terminal" evidence="2">
    <location>
        <begin position="165"/>
        <end position="221"/>
    </location>
</feature>
<dbReference type="InterPro" id="IPR014716">
    <property type="entry name" value="Fibrinogen_a/b/g_C_1"/>
</dbReference>
<keyword evidence="4" id="KW-1185">Reference proteome</keyword>
<evidence type="ECO:0000313" key="4">
    <source>
        <dbReference type="Proteomes" id="UP000683360"/>
    </source>
</evidence>
<accession>A0A8S3QGV8</accession>